<dbReference type="GO" id="GO:1903457">
    <property type="term" value="P:lactate catabolic process"/>
    <property type="evidence" value="ECO:0007669"/>
    <property type="project" value="TreeGrafter"/>
</dbReference>
<dbReference type="GO" id="GO:0005739">
    <property type="term" value="C:mitochondrion"/>
    <property type="evidence" value="ECO:0007669"/>
    <property type="project" value="TreeGrafter"/>
</dbReference>
<evidence type="ECO:0000313" key="7">
    <source>
        <dbReference type="EMBL" id="SPO07007.1"/>
    </source>
</evidence>
<comment type="caution">
    <text evidence="7">The sequence shown here is derived from an EMBL/GenBank/DDBJ whole genome shotgun (WGS) entry which is preliminary data.</text>
</comment>
<dbReference type="GO" id="GO:0071949">
    <property type="term" value="F:FAD binding"/>
    <property type="evidence" value="ECO:0007669"/>
    <property type="project" value="InterPro"/>
</dbReference>
<dbReference type="GO" id="GO:0004458">
    <property type="term" value="F:D-lactate dehydrogenase (cytochrome) activity"/>
    <property type="evidence" value="ECO:0007669"/>
    <property type="project" value="TreeGrafter"/>
</dbReference>
<dbReference type="SUPFAM" id="SSF56176">
    <property type="entry name" value="FAD-binding/transporter-associated domain-like"/>
    <property type="match status" value="1"/>
</dbReference>
<dbReference type="PANTHER" id="PTHR11748">
    <property type="entry name" value="D-LACTATE DEHYDROGENASE"/>
    <property type="match status" value="1"/>
</dbReference>
<evidence type="ECO:0000256" key="1">
    <source>
        <dbReference type="ARBA" id="ARBA00001974"/>
    </source>
</evidence>
<dbReference type="InterPro" id="IPR004113">
    <property type="entry name" value="FAD-bd_oxidored_4_C"/>
</dbReference>
<dbReference type="AlphaFoldDB" id="A0AAE8T0D6"/>
<gene>
    <name evidence="7" type="ORF">DNG_09701</name>
</gene>
<dbReference type="InterPro" id="IPR016171">
    <property type="entry name" value="Vanillyl_alc_oxidase_C-sub2"/>
</dbReference>
<evidence type="ECO:0000256" key="3">
    <source>
        <dbReference type="ARBA" id="ARBA00022827"/>
    </source>
</evidence>
<reference evidence="7" key="1">
    <citation type="submission" date="2018-03" db="EMBL/GenBank/DDBJ databases">
        <authorList>
            <person name="Guldener U."/>
        </authorList>
    </citation>
    <scope>NUCLEOTIDE SEQUENCE</scope>
</reference>
<feature type="domain" description="FAD-binding PCMH-type" evidence="6">
    <location>
        <begin position="57"/>
        <end position="243"/>
    </location>
</feature>
<dbReference type="SUPFAM" id="SSF55103">
    <property type="entry name" value="FAD-linked oxidases, C-terminal domain"/>
    <property type="match status" value="1"/>
</dbReference>
<dbReference type="Gene3D" id="3.30.465.10">
    <property type="match status" value="1"/>
</dbReference>
<evidence type="ECO:0000313" key="8">
    <source>
        <dbReference type="Proteomes" id="UP001187682"/>
    </source>
</evidence>
<keyword evidence="8" id="KW-1185">Reference proteome</keyword>
<dbReference type="Proteomes" id="UP001187682">
    <property type="component" value="Unassembled WGS sequence"/>
</dbReference>
<dbReference type="InterPro" id="IPR036318">
    <property type="entry name" value="FAD-bd_PCMH-like_sf"/>
</dbReference>
<dbReference type="Gene3D" id="3.40.462.10">
    <property type="entry name" value="FAD-linked oxidases, C-terminal domain"/>
    <property type="match status" value="1"/>
</dbReference>
<feature type="region of interest" description="Disordered" evidence="5">
    <location>
        <begin position="36"/>
        <end position="66"/>
    </location>
</feature>
<dbReference type="PANTHER" id="PTHR11748:SF114">
    <property type="entry name" value="ARYL-ALCOHOL OXIDASE VANILLYL-ALCOHOL OXIDASE (AFU_ORTHOLOGUE AFUA_3G09500)-RELATED"/>
    <property type="match status" value="1"/>
</dbReference>
<organism evidence="7 8">
    <name type="scientific">Cephalotrichum gorgonifer</name>
    <dbReference type="NCBI Taxonomy" id="2041049"/>
    <lineage>
        <taxon>Eukaryota</taxon>
        <taxon>Fungi</taxon>
        <taxon>Dikarya</taxon>
        <taxon>Ascomycota</taxon>
        <taxon>Pezizomycotina</taxon>
        <taxon>Sordariomycetes</taxon>
        <taxon>Hypocreomycetidae</taxon>
        <taxon>Microascales</taxon>
        <taxon>Microascaceae</taxon>
        <taxon>Cephalotrichum</taxon>
    </lineage>
</organism>
<dbReference type="InterPro" id="IPR016164">
    <property type="entry name" value="FAD-linked_Oxase-like_C"/>
</dbReference>
<dbReference type="PROSITE" id="PS51387">
    <property type="entry name" value="FAD_PCMH"/>
    <property type="match status" value="1"/>
</dbReference>
<protein>
    <submittedName>
        <fullName evidence="7">Related to 4-cresol dehydrogenase flavoprotein subunit</fullName>
    </submittedName>
</protein>
<dbReference type="InterPro" id="IPR006094">
    <property type="entry name" value="Oxid_FAD_bind_N"/>
</dbReference>
<keyword evidence="2" id="KW-0285">Flavoprotein</keyword>
<dbReference type="InterPro" id="IPR016169">
    <property type="entry name" value="FAD-bd_PCMH_sub2"/>
</dbReference>
<dbReference type="Pfam" id="PF02913">
    <property type="entry name" value="FAD-oxidase_C"/>
    <property type="match status" value="1"/>
</dbReference>
<accession>A0AAE8T0D6</accession>
<proteinExistence type="predicted"/>
<sequence length="545" mass="59479">MSRQSASTTPNAGALDSFFNAVANILGDDNVSRDHHHGALAGRDGKDSYGDAYSPSDIHQPSGAIRPSSVEEVQQVLKLANTHKVPLWTVSRGKNLGYGGQSPVVKGTIVLDLHRMNKIVEINGESGYAIVEPGVSFFDLYEEIQRQGLSLWPSVPAIGWGSVLGNTLDRGFGYTPNGEHSQSQCGMEVVLPKGDLLRTGAGAMKDNPAFALYKGGFGPSLDGLFYQSNFGVVTKLGMHITPAPEAYATLEVSVPREEDLVDLIGILSDLMRRSIILNSPSIANIFRIALTCKIPEVHARLGEYMKPGSHIPYKVLEEIREQQGWGFWRAYFSLYGSVEMLPALQKTVQRAFAAIPGAQVTWREFPGVPGKAITAAEIKEEEIPHSGIPTLGPLGIVDSRGESGGGHISFSPIIPPSGRELYAWYLTAKQRTIDANFDFFADFHVYPRYVVGIELVIYTLEEEERAHALYGDLLHDASEQGFMEYRTHVRYMDAVASKQNFNGSAFGRFTGLLKDTLDPNGILSPGKSGIWNSTESTISAGFQKL</sequence>
<evidence type="ECO:0000259" key="6">
    <source>
        <dbReference type="PROSITE" id="PS51387"/>
    </source>
</evidence>
<dbReference type="Gene3D" id="1.10.45.10">
    <property type="entry name" value="Vanillyl-alcohol Oxidase, Chain A, domain 4"/>
    <property type="match status" value="1"/>
</dbReference>
<dbReference type="InterPro" id="IPR016167">
    <property type="entry name" value="FAD-bd_PCMH_sub1"/>
</dbReference>
<evidence type="ECO:0000256" key="4">
    <source>
        <dbReference type="ARBA" id="ARBA00023002"/>
    </source>
</evidence>
<keyword evidence="3" id="KW-0274">FAD</keyword>
<name>A0AAE8T0D6_9PEZI</name>
<evidence type="ECO:0000256" key="2">
    <source>
        <dbReference type="ARBA" id="ARBA00022630"/>
    </source>
</evidence>
<dbReference type="EMBL" id="ONZQ02000018">
    <property type="protein sequence ID" value="SPO07007.1"/>
    <property type="molecule type" value="Genomic_DNA"/>
</dbReference>
<dbReference type="InterPro" id="IPR016170">
    <property type="entry name" value="Cytok_DH_C_sf"/>
</dbReference>
<dbReference type="Pfam" id="PF01565">
    <property type="entry name" value="FAD_binding_4"/>
    <property type="match status" value="1"/>
</dbReference>
<dbReference type="Gene3D" id="3.30.43.10">
    <property type="entry name" value="Uridine Diphospho-n-acetylenolpyruvylglucosamine Reductase, domain 2"/>
    <property type="match status" value="1"/>
</dbReference>
<keyword evidence="4" id="KW-0560">Oxidoreductase</keyword>
<dbReference type="InterPro" id="IPR016166">
    <property type="entry name" value="FAD-bd_PCMH"/>
</dbReference>
<evidence type="ECO:0000256" key="5">
    <source>
        <dbReference type="SAM" id="MobiDB-lite"/>
    </source>
</evidence>
<comment type="cofactor">
    <cofactor evidence="1">
        <name>FAD</name>
        <dbReference type="ChEBI" id="CHEBI:57692"/>
    </cofactor>
</comment>
<dbReference type="GO" id="GO:0008720">
    <property type="term" value="F:D-lactate dehydrogenase (NAD+) activity"/>
    <property type="evidence" value="ECO:0007669"/>
    <property type="project" value="TreeGrafter"/>
</dbReference>